<name>A0A0F9NSB8_9ZZZZ</name>
<comment type="caution">
    <text evidence="2">The sequence shown here is derived from an EMBL/GenBank/DDBJ whole genome shotgun (WGS) entry which is preliminary data.</text>
</comment>
<protein>
    <submittedName>
        <fullName evidence="2">Uncharacterized protein</fullName>
    </submittedName>
</protein>
<dbReference type="AlphaFoldDB" id="A0A0F9NSB8"/>
<gene>
    <name evidence="2" type="ORF">LCGC14_0915770</name>
</gene>
<evidence type="ECO:0000256" key="1">
    <source>
        <dbReference type="SAM" id="Coils"/>
    </source>
</evidence>
<reference evidence="2" key="1">
    <citation type="journal article" date="2015" name="Nature">
        <title>Complex archaea that bridge the gap between prokaryotes and eukaryotes.</title>
        <authorList>
            <person name="Spang A."/>
            <person name="Saw J.H."/>
            <person name="Jorgensen S.L."/>
            <person name="Zaremba-Niedzwiedzka K."/>
            <person name="Martijn J."/>
            <person name="Lind A.E."/>
            <person name="van Eijk R."/>
            <person name="Schleper C."/>
            <person name="Guy L."/>
            <person name="Ettema T.J."/>
        </authorList>
    </citation>
    <scope>NUCLEOTIDE SEQUENCE</scope>
</reference>
<evidence type="ECO:0000313" key="2">
    <source>
        <dbReference type="EMBL" id="KKN22385.1"/>
    </source>
</evidence>
<feature type="coiled-coil region" evidence="1">
    <location>
        <begin position="463"/>
        <end position="532"/>
    </location>
</feature>
<keyword evidence="1" id="KW-0175">Coiled coil</keyword>
<sequence>MALGDRIKTWVEEISESWKDRLRGWMASWVEIGAEQLLDAFEPDLRAEIKTSMDRLKLIEDLPDDFKTILDNATEEPGFIQMAAILPYLVGMMIGLGMGAAAPISRIGSYQIDKLVKSFRLDPQTIAALWLRDKEKYQGLWSDLLDQGYSAIRLEGMQELVKIIPPLADMVRFADFGSFDPKIIELWREFYDAPSWITEPMSLLGITNEAGRDWANKYWFSHWRQPGRFELGEIYRRGLLGTPKIGQEEIGGDGSDGPAEELVKNAYLTQGFSSFWQDHLLQLVREIPTRVDIRRWWDMRTIDETELRSLYQRHGYFGKDLENYVVWTKVYTDFPMMMARFKNGWITEDDIRSWLRGLGMPEERITQFIQERTKPEKPARTATEKDLTKTEIYKGVKKDLISWEQGIELLMDLGYDEDEADYILAVNVGVLEGSPATFEEFKDWTTKYKIAAGQEVKPMPEELKKAAAELVRISDEVKSLEIAVRTEEQLLVDQDAIPPETEERLKELQVALNRARAEEERLQDAYNTQVAEFRQTEV</sequence>
<organism evidence="2">
    <name type="scientific">marine sediment metagenome</name>
    <dbReference type="NCBI Taxonomy" id="412755"/>
    <lineage>
        <taxon>unclassified sequences</taxon>
        <taxon>metagenomes</taxon>
        <taxon>ecological metagenomes</taxon>
    </lineage>
</organism>
<accession>A0A0F9NSB8</accession>
<dbReference type="EMBL" id="LAZR01003067">
    <property type="protein sequence ID" value="KKN22385.1"/>
    <property type="molecule type" value="Genomic_DNA"/>
</dbReference>
<proteinExistence type="predicted"/>